<protein>
    <submittedName>
        <fullName evidence="3">Cullin-7-like</fullName>
    </submittedName>
</protein>
<dbReference type="PANTHER" id="PTHR22771">
    <property type="entry name" value="CULLIN AND GALACTOSE-BINDING DOMAIN-CONTAINING"/>
    <property type="match status" value="1"/>
</dbReference>
<keyword evidence="2" id="KW-1185">Reference proteome</keyword>
<feature type="non-terminal residue" evidence="3">
    <location>
        <position position="126"/>
    </location>
</feature>
<dbReference type="Pfam" id="PF03256">
    <property type="entry name" value="ANAPC10"/>
    <property type="match status" value="1"/>
</dbReference>
<name>A0A1U7SDE7_ALLSI</name>
<dbReference type="eggNOG" id="KOG1815">
    <property type="taxonomic scope" value="Eukaryota"/>
</dbReference>
<reference evidence="3" key="1">
    <citation type="submission" date="2025-08" db="UniProtKB">
        <authorList>
            <consortium name="RefSeq"/>
        </authorList>
    </citation>
    <scope>IDENTIFICATION</scope>
</reference>
<dbReference type="RefSeq" id="XP_006039434.1">
    <property type="nucleotide sequence ID" value="XM_006039372.3"/>
</dbReference>
<evidence type="ECO:0000313" key="2">
    <source>
        <dbReference type="Proteomes" id="UP000189705"/>
    </source>
</evidence>
<dbReference type="KEGG" id="asn:102381705"/>
<dbReference type="InterPro" id="IPR045093">
    <property type="entry name" value="Cullin"/>
</dbReference>
<evidence type="ECO:0000313" key="3">
    <source>
        <dbReference type="RefSeq" id="XP_006039434.1"/>
    </source>
</evidence>
<evidence type="ECO:0000259" key="1">
    <source>
        <dbReference type="PROSITE" id="PS51284"/>
    </source>
</evidence>
<dbReference type="InterPro" id="IPR008979">
    <property type="entry name" value="Galactose-bd-like_sf"/>
</dbReference>
<organism evidence="2 3">
    <name type="scientific">Alligator sinensis</name>
    <name type="common">Chinese alligator</name>
    <dbReference type="NCBI Taxonomy" id="38654"/>
    <lineage>
        <taxon>Eukaryota</taxon>
        <taxon>Metazoa</taxon>
        <taxon>Chordata</taxon>
        <taxon>Craniata</taxon>
        <taxon>Vertebrata</taxon>
        <taxon>Euteleostomi</taxon>
        <taxon>Archelosauria</taxon>
        <taxon>Archosauria</taxon>
        <taxon>Crocodylia</taxon>
        <taxon>Alligatoridae</taxon>
        <taxon>Alligatorinae</taxon>
        <taxon>Alligator</taxon>
    </lineage>
</organism>
<dbReference type="PROSITE" id="PS51284">
    <property type="entry name" value="DOC"/>
    <property type="match status" value="1"/>
</dbReference>
<dbReference type="SMART" id="SM01337">
    <property type="entry name" value="APC10"/>
    <property type="match status" value="1"/>
</dbReference>
<dbReference type="STRING" id="38654.A0A1U7SDE7"/>
<dbReference type="GeneID" id="102381705"/>
<dbReference type="AlphaFoldDB" id="A0A1U7SDE7"/>
<dbReference type="InterPro" id="IPR004939">
    <property type="entry name" value="APC_su10/DOC_dom"/>
</dbReference>
<sequence length="126" mass="14241">MVLGQIEEHRRSHQPINIPFFDVFLRNLCQGSSVEVKEDKCWEKLEVSSNPHRASKLTDKNPKTYWESNGSTGSHYITVYMHRGVVVRQMSMLVASEDSSYMPARVVVMAGESPASINTELNTVNV</sequence>
<dbReference type="InParanoid" id="A0A1U7SDE7"/>
<dbReference type="PANTHER" id="PTHR22771:SF4">
    <property type="entry name" value="CULLIN 7-RELATED"/>
    <property type="match status" value="1"/>
</dbReference>
<dbReference type="Proteomes" id="UP000189705">
    <property type="component" value="Unplaced"/>
</dbReference>
<accession>A0A1U7SDE7</accession>
<dbReference type="SUPFAM" id="SSF49785">
    <property type="entry name" value="Galactose-binding domain-like"/>
    <property type="match status" value="1"/>
</dbReference>
<feature type="domain" description="DOC" evidence="1">
    <location>
        <begin position="15"/>
        <end position="126"/>
    </location>
</feature>
<dbReference type="Gene3D" id="2.60.120.260">
    <property type="entry name" value="Galactose-binding domain-like"/>
    <property type="match status" value="1"/>
</dbReference>
<gene>
    <name evidence="3" type="primary">LOC102381705</name>
</gene>
<proteinExistence type="predicted"/>
<dbReference type="OrthoDB" id="9908599at2759"/>